<feature type="compositionally biased region" description="Polar residues" evidence="1">
    <location>
        <begin position="385"/>
        <end position="394"/>
    </location>
</feature>
<gene>
    <name evidence="2" type="ORF">EV421DRAFT_1735965</name>
</gene>
<proteinExistence type="predicted"/>
<organism evidence="2 3">
    <name type="scientific">Armillaria borealis</name>
    <dbReference type="NCBI Taxonomy" id="47425"/>
    <lineage>
        <taxon>Eukaryota</taxon>
        <taxon>Fungi</taxon>
        <taxon>Dikarya</taxon>
        <taxon>Basidiomycota</taxon>
        <taxon>Agaricomycotina</taxon>
        <taxon>Agaricomycetes</taxon>
        <taxon>Agaricomycetidae</taxon>
        <taxon>Agaricales</taxon>
        <taxon>Marasmiineae</taxon>
        <taxon>Physalacriaceae</taxon>
        <taxon>Armillaria</taxon>
    </lineage>
</organism>
<evidence type="ECO:0000313" key="3">
    <source>
        <dbReference type="Proteomes" id="UP001175226"/>
    </source>
</evidence>
<feature type="region of interest" description="Disordered" evidence="1">
    <location>
        <begin position="360"/>
        <end position="410"/>
    </location>
</feature>
<sequence length="410" mass="45479">MQLLYASIPSTSSSFRQILDIIISRAQIIGGDDNAETKEQAGEEQAHVPEVEAEEGQYEQKQPTTAQPNGSKKFFGTMKRPKLTARDKCCPGNDAYSYEEKYSEDAPYVKTAPNARGWRTPPSTFNVQHAIANGFTVVAISSSLLNPKSPLFPPPLRPRAKNRFRYIYSKYMDVHFSFNRIGSYSSPAHCMNKLAPDDLDMFDAHTSPTLMNTHPRSYQILVDVLLLVNEDSGEAVGEFDRKISVQMILRYGNAVMRKIQSPSKSPKGERSTMNILFSSSCVQYRQISETGSQNPLSSYVSTAGVSGTTPPQKDEGWLQGTISPPGARLASEGEVEKLRRMNETFLASLEGLGEIEESIRRKKIESPESRGRESPTGLGRRGFGTSRSAANQGSEEVIGKMEFIDDRRRG</sequence>
<reference evidence="2" key="1">
    <citation type="submission" date="2023-06" db="EMBL/GenBank/DDBJ databases">
        <authorList>
            <consortium name="Lawrence Berkeley National Laboratory"/>
            <person name="Ahrendt S."/>
            <person name="Sahu N."/>
            <person name="Indic B."/>
            <person name="Wong-Bajracharya J."/>
            <person name="Merenyi Z."/>
            <person name="Ke H.-M."/>
            <person name="Monk M."/>
            <person name="Kocsube S."/>
            <person name="Drula E."/>
            <person name="Lipzen A."/>
            <person name="Balint B."/>
            <person name="Henrissat B."/>
            <person name="Andreopoulos B."/>
            <person name="Martin F.M."/>
            <person name="Harder C.B."/>
            <person name="Rigling D."/>
            <person name="Ford K.L."/>
            <person name="Foster G.D."/>
            <person name="Pangilinan J."/>
            <person name="Papanicolaou A."/>
            <person name="Barry K."/>
            <person name="LaButti K."/>
            <person name="Viragh M."/>
            <person name="Koriabine M."/>
            <person name="Yan M."/>
            <person name="Riley R."/>
            <person name="Champramary S."/>
            <person name="Plett K.L."/>
            <person name="Tsai I.J."/>
            <person name="Slot J."/>
            <person name="Sipos G."/>
            <person name="Plett J."/>
            <person name="Nagy L.G."/>
            <person name="Grigoriev I.V."/>
        </authorList>
    </citation>
    <scope>NUCLEOTIDE SEQUENCE</scope>
    <source>
        <strain evidence="2">FPL87.14</strain>
    </source>
</reference>
<feature type="region of interest" description="Disordered" evidence="1">
    <location>
        <begin position="292"/>
        <end position="329"/>
    </location>
</feature>
<feature type="compositionally biased region" description="Polar residues" evidence="1">
    <location>
        <begin position="59"/>
        <end position="70"/>
    </location>
</feature>
<accession>A0AA39MQU7</accession>
<keyword evidence="3" id="KW-1185">Reference proteome</keyword>
<dbReference type="EMBL" id="JAUEPT010000024">
    <property type="protein sequence ID" value="KAK0442878.1"/>
    <property type="molecule type" value="Genomic_DNA"/>
</dbReference>
<evidence type="ECO:0000313" key="2">
    <source>
        <dbReference type="EMBL" id="KAK0442878.1"/>
    </source>
</evidence>
<feature type="compositionally biased region" description="Basic and acidic residues" evidence="1">
    <location>
        <begin position="364"/>
        <end position="373"/>
    </location>
</feature>
<feature type="region of interest" description="Disordered" evidence="1">
    <location>
        <begin position="36"/>
        <end position="76"/>
    </location>
</feature>
<evidence type="ECO:0000256" key="1">
    <source>
        <dbReference type="SAM" id="MobiDB-lite"/>
    </source>
</evidence>
<feature type="compositionally biased region" description="Polar residues" evidence="1">
    <location>
        <begin position="292"/>
        <end position="311"/>
    </location>
</feature>
<dbReference type="Proteomes" id="UP001175226">
    <property type="component" value="Unassembled WGS sequence"/>
</dbReference>
<protein>
    <submittedName>
        <fullName evidence="2">Uncharacterized protein</fullName>
    </submittedName>
</protein>
<feature type="compositionally biased region" description="Basic and acidic residues" evidence="1">
    <location>
        <begin position="397"/>
        <end position="410"/>
    </location>
</feature>
<name>A0AA39MQU7_9AGAR</name>
<comment type="caution">
    <text evidence="2">The sequence shown here is derived from an EMBL/GenBank/DDBJ whole genome shotgun (WGS) entry which is preliminary data.</text>
</comment>
<feature type="compositionally biased region" description="Basic and acidic residues" evidence="1">
    <location>
        <begin position="36"/>
        <end position="50"/>
    </location>
</feature>
<dbReference type="AlphaFoldDB" id="A0AA39MQU7"/>